<dbReference type="OrthoDB" id="9790442at2"/>
<evidence type="ECO:0000256" key="1">
    <source>
        <dbReference type="ARBA" id="ARBA00018672"/>
    </source>
</evidence>
<reference evidence="12 13" key="1">
    <citation type="journal article" date="2017" name="Genome Announc.">
        <title>Draft Genome Sequence of a Sporulating and Motile Strain of Lachnotalea glycerini Isolated from Water in Quebec City, Canada.</title>
        <authorList>
            <person name="Maheux A.F."/>
            <person name="Boudreau D.K."/>
            <person name="Berube E."/>
            <person name="Boissinot M."/>
            <person name="Raymond F."/>
            <person name="Brodeur S."/>
            <person name="Corbeil J."/>
            <person name="Isabel S."/>
            <person name="Omar R.F."/>
            <person name="Bergeron M.G."/>
        </authorList>
    </citation>
    <scope>NUCLEOTIDE SEQUENCE [LARGE SCALE GENOMIC DNA]</scope>
    <source>
        <strain evidence="12 13">CCRI-19302</strain>
    </source>
</reference>
<dbReference type="Gene3D" id="1.10.10.10">
    <property type="entry name" value="Winged helix-like DNA-binding domain superfamily/Winged helix DNA-binding domain"/>
    <property type="match status" value="1"/>
</dbReference>
<dbReference type="GO" id="GO:0032993">
    <property type="term" value="C:protein-DNA complex"/>
    <property type="evidence" value="ECO:0007669"/>
    <property type="project" value="TreeGrafter"/>
</dbReference>
<keyword evidence="4" id="KW-0805">Transcription regulation</keyword>
<keyword evidence="2 8" id="KW-0597">Phosphoprotein</keyword>
<evidence type="ECO:0000256" key="9">
    <source>
        <dbReference type="PROSITE-ProRule" id="PRU01091"/>
    </source>
</evidence>
<comment type="caution">
    <text evidence="12">The sequence shown here is derived from an EMBL/GenBank/DDBJ whole genome shotgun (WGS) entry which is preliminary data.</text>
</comment>
<dbReference type="GO" id="GO:0000976">
    <property type="term" value="F:transcription cis-regulatory region binding"/>
    <property type="evidence" value="ECO:0007669"/>
    <property type="project" value="TreeGrafter"/>
</dbReference>
<dbReference type="InterPro" id="IPR001789">
    <property type="entry name" value="Sig_transdc_resp-reg_receiver"/>
</dbReference>
<dbReference type="SMART" id="SM00862">
    <property type="entry name" value="Trans_reg_C"/>
    <property type="match status" value="1"/>
</dbReference>
<dbReference type="PANTHER" id="PTHR48111:SF1">
    <property type="entry name" value="TWO-COMPONENT RESPONSE REGULATOR ORR33"/>
    <property type="match status" value="1"/>
</dbReference>
<dbReference type="Pfam" id="PF00486">
    <property type="entry name" value="Trans_reg_C"/>
    <property type="match status" value="1"/>
</dbReference>
<accession>A0A371J9F4</accession>
<keyword evidence="3" id="KW-0902">Two-component regulatory system</keyword>
<dbReference type="Pfam" id="PF00072">
    <property type="entry name" value="Response_reg"/>
    <property type="match status" value="1"/>
</dbReference>
<dbReference type="InterPro" id="IPR039420">
    <property type="entry name" value="WalR-like"/>
</dbReference>
<evidence type="ECO:0000256" key="2">
    <source>
        <dbReference type="ARBA" id="ARBA00022553"/>
    </source>
</evidence>
<evidence type="ECO:0000313" key="12">
    <source>
        <dbReference type="EMBL" id="RDY29317.1"/>
    </source>
</evidence>
<dbReference type="EMBL" id="NOKA02000068">
    <property type="protein sequence ID" value="RDY29317.1"/>
    <property type="molecule type" value="Genomic_DNA"/>
</dbReference>
<dbReference type="CDD" id="cd17574">
    <property type="entry name" value="REC_OmpR"/>
    <property type="match status" value="1"/>
</dbReference>
<protein>
    <recommendedName>
        <fullName evidence="1">Stage 0 sporulation protein A homolog</fullName>
    </recommendedName>
</protein>
<dbReference type="GO" id="GO:0006355">
    <property type="term" value="P:regulation of DNA-templated transcription"/>
    <property type="evidence" value="ECO:0007669"/>
    <property type="project" value="InterPro"/>
</dbReference>
<keyword evidence="6" id="KW-0804">Transcription</keyword>
<organism evidence="12 13">
    <name type="scientific">Lachnotalea glycerini</name>
    <dbReference type="NCBI Taxonomy" id="1763509"/>
    <lineage>
        <taxon>Bacteria</taxon>
        <taxon>Bacillati</taxon>
        <taxon>Bacillota</taxon>
        <taxon>Clostridia</taxon>
        <taxon>Lachnospirales</taxon>
        <taxon>Lachnospiraceae</taxon>
        <taxon>Lachnotalea</taxon>
    </lineage>
</organism>
<proteinExistence type="predicted"/>
<feature type="domain" description="Response regulatory" evidence="10">
    <location>
        <begin position="4"/>
        <end position="117"/>
    </location>
</feature>
<dbReference type="SMART" id="SM00448">
    <property type="entry name" value="REC"/>
    <property type="match status" value="1"/>
</dbReference>
<keyword evidence="5 9" id="KW-0238">DNA-binding</keyword>
<dbReference type="Proteomes" id="UP000216411">
    <property type="component" value="Unassembled WGS sequence"/>
</dbReference>
<evidence type="ECO:0000256" key="4">
    <source>
        <dbReference type="ARBA" id="ARBA00023015"/>
    </source>
</evidence>
<dbReference type="RefSeq" id="WP_094378310.1">
    <property type="nucleotide sequence ID" value="NZ_NOKA02000068.1"/>
</dbReference>
<dbReference type="FunFam" id="3.40.50.2300:FF:000001">
    <property type="entry name" value="DNA-binding response regulator PhoB"/>
    <property type="match status" value="1"/>
</dbReference>
<dbReference type="Gene3D" id="6.10.250.690">
    <property type="match status" value="1"/>
</dbReference>
<dbReference type="InterPro" id="IPR036388">
    <property type="entry name" value="WH-like_DNA-bd_sf"/>
</dbReference>
<dbReference type="PROSITE" id="PS50110">
    <property type="entry name" value="RESPONSE_REGULATORY"/>
    <property type="match status" value="1"/>
</dbReference>
<dbReference type="GO" id="GO:0005829">
    <property type="term" value="C:cytosol"/>
    <property type="evidence" value="ECO:0007669"/>
    <property type="project" value="TreeGrafter"/>
</dbReference>
<dbReference type="CDD" id="cd00383">
    <property type="entry name" value="trans_reg_C"/>
    <property type="match status" value="1"/>
</dbReference>
<feature type="modified residue" description="4-aspartylphosphate" evidence="8">
    <location>
        <position position="53"/>
    </location>
</feature>
<dbReference type="PANTHER" id="PTHR48111">
    <property type="entry name" value="REGULATOR OF RPOS"/>
    <property type="match status" value="1"/>
</dbReference>
<sequence length="234" mass="27491">MKYTILVIDDDKNICEIVKECMDEECYDFDIAYDGETGLQMLKSKSYHLVILDVMLPGINGYHVLDKIRQTSTIPVLMFTAKSENKDKVRGLKSGADDYFTKPFCIEELSARMESLIRRYTVLNEHGTEDEDFIYLKDMVINTKEHKVFVREKEVYLTAKEFDLLYFLASNHGRIFTKIQLYNQIWDNDEGFDTNNFMSFISKLRKKIESNSQFVYIQNIRGLGYRINTEVLIK</sequence>
<dbReference type="Gene3D" id="3.40.50.2300">
    <property type="match status" value="1"/>
</dbReference>
<feature type="DNA-binding region" description="OmpR/PhoB-type" evidence="9">
    <location>
        <begin position="131"/>
        <end position="229"/>
    </location>
</feature>
<comment type="function">
    <text evidence="7">May play the central regulatory role in sporulation. It may be an element of the effector pathway responsible for the activation of sporulation genes in response to nutritional stress. Spo0A may act in concert with spo0H (a sigma factor) to control the expression of some genes that are critical to the sporulation process.</text>
</comment>
<dbReference type="PROSITE" id="PS51755">
    <property type="entry name" value="OMPR_PHOB"/>
    <property type="match status" value="1"/>
</dbReference>
<dbReference type="AlphaFoldDB" id="A0A371J9F4"/>
<evidence type="ECO:0000259" key="11">
    <source>
        <dbReference type="PROSITE" id="PS51755"/>
    </source>
</evidence>
<evidence type="ECO:0000256" key="7">
    <source>
        <dbReference type="ARBA" id="ARBA00024867"/>
    </source>
</evidence>
<evidence type="ECO:0000259" key="10">
    <source>
        <dbReference type="PROSITE" id="PS50110"/>
    </source>
</evidence>
<dbReference type="InterPro" id="IPR001867">
    <property type="entry name" value="OmpR/PhoB-type_DNA-bd"/>
</dbReference>
<evidence type="ECO:0000313" key="13">
    <source>
        <dbReference type="Proteomes" id="UP000216411"/>
    </source>
</evidence>
<evidence type="ECO:0000256" key="6">
    <source>
        <dbReference type="ARBA" id="ARBA00023163"/>
    </source>
</evidence>
<keyword evidence="13" id="KW-1185">Reference proteome</keyword>
<evidence type="ECO:0000256" key="5">
    <source>
        <dbReference type="ARBA" id="ARBA00023125"/>
    </source>
</evidence>
<dbReference type="GO" id="GO:0000156">
    <property type="term" value="F:phosphorelay response regulator activity"/>
    <property type="evidence" value="ECO:0007669"/>
    <property type="project" value="TreeGrafter"/>
</dbReference>
<evidence type="ECO:0000256" key="8">
    <source>
        <dbReference type="PROSITE-ProRule" id="PRU00169"/>
    </source>
</evidence>
<feature type="domain" description="OmpR/PhoB-type" evidence="11">
    <location>
        <begin position="131"/>
        <end position="229"/>
    </location>
</feature>
<dbReference type="SUPFAM" id="SSF52172">
    <property type="entry name" value="CheY-like"/>
    <property type="match status" value="1"/>
</dbReference>
<evidence type="ECO:0000256" key="3">
    <source>
        <dbReference type="ARBA" id="ARBA00023012"/>
    </source>
</evidence>
<gene>
    <name evidence="12" type="ORF">CG710_018515</name>
</gene>
<dbReference type="InterPro" id="IPR011006">
    <property type="entry name" value="CheY-like_superfamily"/>
</dbReference>
<name>A0A371J9F4_9FIRM</name>